<evidence type="ECO:0000313" key="1">
    <source>
        <dbReference type="Proteomes" id="UP000095283"/>
    </source>
</evidence>
<organism evidence="1 2">
    <name type="scientific">Heterorhabditis bacteriophora</name>
    <name type="common">Entomopathogenic nematode worm</name>
    <dbReference type="NCBI Taxonomy" id="37862"/>
    <lineage>
        <taxon>Eukaryota</taxon>
        <taxon>Metazoa</taxon>
        <taxon>Ecdysozoa</taxon>
        <taxon>Nematoda</taxon>
        <taxon>Chromadorea</taxon>
        <taxon>Rhabditida</taxon>
        <taxon>Rhabditina</taxon>
        <taxon>Rhabditomorpha</taxon>
        <taxon>Strongyloidea</taxon>
        <taxon>Heterorhabditidae</taxon>
        <taxon>Heterorhabditis</taxon>
    </lineage>
</organism>
<accession>A0A1I7XD74</accession>
<evidence type="ECO:0000313" key="2">
    <source>
        <dbReference type="WBParaSite" id="Hba_15644"/>
    </source>
</evidence>
<name>A0A1I7XD74_HETBA</name>
<dbReference type="Proteomes" id="UP000095283">
    <property type="component" value="Unplaced"/>
</dbReference>
<reference evidence="2" key="1">
    <citation type="submission" date="2016-11" db="UniProtKB">
        <authorList>
            <consortium name="WormBaseParasite"/>
        </authorList>
    </citation>
    <scope>IDENTIFICATION</scope>
</reference>
<dbReference type="AlphaFoldDB" id="A0A1I7XD74"/>
<dbReference type="WBParaSite" id="Hba_15644">
    <property type="protein sequence ID" value="Hba_15644"/>
    <property type="gene ID" value="Hba_15644"/>
</dbReference>
<proteinExistence type="predicted"/>
<keyword evidence="1" id="KW-1185">Reference proteome</keyword>
<sequence>MKGTRSFEEAVVQGQIVSNTNGAERQCFDEGAIAWRGVNVKQEKIGTVMRMKTILILRLMLIVLHP</sequence>
<protein>
    <submittedName>
        <fullName evidence="2">Uncharacterized protein</fullName>
    </submittedName>
</protein>